<organism evidence="2 3">
    <name type="scientific">Setaria italica</name>
    <name type="common">Foxtail millet</name>
    <name type="synonym">Panicum italicum</name>
    <dbReference type="NCBI Taxonomy" id="4555"/>
    <lineage>
        <taxon>Eukaryota</taxon>
        <taxon>Viridiplantae</taxon>
        <taxon>Streptophyta</taxon>
        <taxon>Embryophyta</taxon>
        <taxon>Tracheophyta</taxon>
        <taxon>Spermatophyta</taxon>
        <taxon>Magnoliopsida</taxon>
        <taxon>Liliopsida</taxon>
        <taxon>Poales</taxon>
        <taxon>Poaceae</taxon>
        <taxon>PACMAD clade</taxon>
        <taxon>Panicoideae</taxon>
        <taxon>Panicodae</taxon>
        <taxon>Paniceae</taxon>
        <taxon>Cenchrinae</taxon>
        <taxon>Setaria</taxon>
    </lineage>
</organism>
<protein>
    <submittedName>
        <fullName evidence="2">Uncharacterized protein</fullName>
    </submittedName>
</protein>
<dbReference type="EMBL" id="AGNK02005222">
    <property type="status" value="NOT_ANNOTATED_CDS"/>
    <property type="molecule type" value="Genomic_DNA"/>
</dbReference>
<dbReference type="AlphaFoldDB" id="K3ZKN9"/>
<feature type="region of interest" description="Disordered" evidence="1">
    <location>
        <begin position="17"/>
        <end position="41"/>
    </location>
</feature>
<dbReference type="Gramene" id="KQK95811">
    <property type="protein sequence ID" value="KQK95811"/>
    <property type="gene ID" value="SETIT_027145mg"/>
</dbReference>
<dbReference type="Proteomes" id="UP000004995">
    <property type="component" value="Unassembled WGS sequence"/>
</dbReference>
<reference evidence="2" key="2">
    <citation type="submission" date="2018-08" db="UniProtKB">
        <authorList>
            <consortium name="EnsemblPlants"/>
        </authorList>
    </citation>
    <scope>IDENTIFICATION</scope>
    <source>
        <strain evidence="2">Yugu1</strain>
    </source>
</reference>
<name>K3ZKN9_SETIT</name>
<accession>K3ZKN9</accession>
<proteinExistence type="predicted"/>
<keyword evidence="3" id="KW-1185">Reference proteome</keyword>
<evidence type="ECO:0000313" key="3">
    <source>
        <dbReference type="Proteomes" id="UP000004995"/>
    </source>
</evidence>
<dbReference type="EnsemblPlants" id="KQK95811">
    <property type="protein sequence ID" value="KQK95811"/>
    <property type="gene ID" value="SETIT_027145mg"/>
</dbReference>
<evidence type="ECO:0000256" key="1">
    <source>
        <dbReference type="SAM" id="MobiDB-lite"/>
    </source>
</evidence>
<evidence type="ECO:0000313" key="2">
    <source>
        <dbReference type="EnsemblPlants" id="KQK95811"/>
    </source>
</evidence>
<sequence length="80" mass="9033">MSTSQYGNWIGKVSFSSDLVPDPKMPGPGQTRKKLQQQPLPAPFRVPPSLLYCYGIWHHSSHMDIGVVQCRLHATKEKQD</sequence>
<dbReference type="InParanoid" id="K3ZKN9"/>
<dbReference type="HOGENOM" id="CLU_2594356_0_0_1"/>
<reference evidence="3" key="1">
    <citation type="journal article" date="2012" name="Nat. Biotechnol.">
        <title>Reference genome sequence of the model plant Setaria.</title>
        <authorList>
            <person name="Bennetzen J.L."/>
            <person name="Schmutz J."/>
            <person name="Wang H."/>
            <person name="Percifield R."/>
            <person name="Hawkins J."/>
            <person name="Pontaroli A.C."/>
            <person name="Estep M."/>
            <person name="Feng L."/>
            <person name="Vaughn J.N."/>
            <person name="Grimwood J."/>
            <person name="Jenkins J."/>
            <person name="Barry K."/>
            <person name="Lindquist E."/>
            <person name="Hellsten U."/>
            <person name="Deshpande S."/>
            <person name="Wang X."/>
            <person name="Wu X."/>
            <person name="Mitros T."/>
            <person name="Triplett J."/>
            <person name="Yang X."/>
            <person name="Ye C.Y."/>
            <person name="Mauro-Herrera M."/>
            <person name="Wang L."/>
            <person name="Li P."/>
            <person name="Sharma M."/>
            <person name="Sharma R."/>
            <person name="Ronald P.C."/>
            <person name="Panaud O."/>
            <person name="Kellogg E.A."/>
            <person name="Brutnell T.P."/>
            <person name="Doust A.N."/>
            <person name="Tuskan G.A."/>
            <person name="Rokhsar D."/>
            <person name="Devos K.M."/>
        </authorList>
    </citation>
    <scope>NUCLEOTIDE SEQUENCE [LARGE SCALE GENOMIC DNA]</scope>
    <source>
        <strain evidence="3">cv. Yugu1</strain>
    </source>
</reference>